<dbReference type="EMBL" id="QGGL01000015">
    <property type="protein sequence ID" value="PWK08380.1"/>
    <property type="molecule type" value="Genomic_DNA"/>
</dbReference>
<dbReference type="PIRSF" id="PIRSF019549">
    <property type="entry name" value="Peptidase_A25"/>
    <property type="match status" value="1"/>
</dbReference>
<keyword evidence="3 4" id="KW-0865">Zymogen</keyword>
<accession>A0A316D598</accession>
<dbReference type="InterPro" id="IPR005080">
    <property type="entry name" value="Peptidase_A25"/>
</dbReference>
<dbReference type="GO" id="GO:0009847">
    <property type="term" value="P:spore germination"/>
    <property type="evidence" value="ECO:0007669"/>
    <property type="project" value="UniProtKB-UniRule"/>
</dbReference>
<dbReference type="NCBIfam" id="TIGR01441">
    <property type="entry name" value="GPR"/>
    <property type="match status" value="1"/>
</dbReference>
<dbReference type="SUPFAM" id="SSF53163">
    <property type="entry name" value="HybD-like"/>
    <property type="match status" value="1"/>
</dbReference>
<dbReference type="AlphaFoldDB" id="A0A316D598"/>
<reference evidence="5 6" key="1">
    <citation type="submission" date="2018-05" db="EMBL/GenBank/DDBJ databases">
        <title>Genomic Encyclopedia of Type Strains, Phase IV (KMG-IV): sequencing the most valuable type-strain genomes for metagenomic binning, comparative biology and taxonomic classification.</title>
        <authorList>
            <person name="Goeker M."/>
        </authorList>
    </citation>
    <scope>NUCLEOTIDE SEQUENCE [LARGE SCALE GENOMIC DNA]</scope>
    <source>
        <strain evidence="5 6">DSM 18773</strain>
    </source>
</reference>
<organism evidence="5 6">
    <name type="scientific">Tumebacillus permanentifrigoris</name>
    <dbReference type="NCBI Taxonomy" id="378543"/>
    <lineage>
        <taxon>Bacteria</taxon>
        <taxon>Bacillati</taxon>
        <taxon>Bacillota</taxon>
        <taxon>Bacilli</taxon>
        <taxon>Bacillales</taxon>
        <taxon>Alicyclobacillaceae</taxon>
        <taxon>Tumebacillus</taxon>
    </lineage>
</organism>
<evidence type="ECO:0000256" key="1">
    <source>
        <dbReference type="ARBA" id="ARBA00022670"/>
    </source>
</evidence>
<keyword evidence="2 4" id="KW-0378">Hydrolase</keyword>
<comment type="subunit">
    <text evidence="4">Homotetramer.</text>
</comment>
<keyword evidence="6" id="KW-1185">Reference proteome</keyword>
<name>A0A316D598_9BACL</name>
<dbReference type="InterPro" id="IPR023430">
    <property type="entry name" value="Pept_HybD-like_dom_sf"/>
</dbReference>
<comment type="PTM">
    <text evidence="4">Autoproteolytically processed. The inactive tetrameric zymogen termed p46 autoprocesses to a smaller form termed p41, which is active only during spore germination.</text>
</comment>
<evidence type="ECO:0000313" key="5">
    <source>
        <dbReference type="EMBL" id="PWK08380.1"/>
    </source>
</evidence>
<protein>
    <recommendedName>
        <fullName evidence="4">Germination protease</fullName>
        <ecNumber evidence="4">3.4.24.78</ecNumber>
    </recommendedName>
    <alternativeName>
        <fullName evidence="4">GPR endopeptidase</fullName>
    </alternativeName>
    <alternativeName>
        <fullName evidence="4">Germination proteinase</fullName>
    </alternativeName>
    <alternativeName>
        <fullName evidence="4">Spore protease</fullName>
    </alternativeName>
</protein>
<evidence type="ECO:0000256" key="4">
    <source>
        <dbReference type="HAMAP-Rule" id="MF_00626"/>
    </source>
</evidence>
<feature type="propeptide" id="PRO_5016470420" evidence="4">
    <location>
        <begin position="1"/>
        <end position="31"/>
    </location>
</feature>
<comment type="function">
    <text evidence="4">Initiates the rapid degradation of small, acid-soluble proteins during spore germination.</text>
</comment>
<dbReference type="GO" id="GO:0006508">
    <property type="term" value="P:proteolysis"/>
    <property type="evidence" value="ECO:0007669"/>
    <property type="project" value="UniProtKB-UniRule"/>
</dbReference>
<gene>
    <name evidence="4" type="primary">gpr</name>
    <name evidence="5" type="ORF">C7459_11532</name>
</gene>
<comment type="catalytic activity">
    <reaction evidence="4">
        <text>Endopeptidase action with P4 Glu or Asp, P1 preferably Glu &gt; Asp, P1' hydrophobic and P2' Ala.</text>
        <dbReference type="EC" id="3.4.24.78"/>
    </reaction>
</comment>
<comment type="caution">
    <text evidence="5">The sequence shown here is derived from an EMBL/GenBank/DDBJ whole genome shotgun (WGS) entry which is preliminary data.</text>
</comment>
<dbReference type="GO" id="GO:0004222">
    <property type="term" value="F:metalloendopeptidase activity"/>
    <property type="evidence" value="ECO:0007669"/>
    <property type="project" value="UniProtKB-UniRule"/>
</dbReference>
<sequence>MGKEPRYKYSQESLHTQSEEEMWNSYSVSTDLALEAHQIFSPQHGGSIPGVDLSEEDADGIHITRMSILDEVGGKIMGKIPGNYLTLEVPGLRYKDPDLQRRVSETLAREFKKFANLTPESTVLVIGLGNRKVTPDSLGPQVCDNLFVTRHLYDHMPELVQGGGYRPVAAVAPGVLGITGIETSEIVHGIVKKVKPDLVIAVDALAARSLERVNTTIQIADVGISPGAGVGNKRKGLNKKSLGVPVIAVGVPTVVDAVTITSDAMDLVVKRLEQDVPNNGMSKLFANFDEREKKQLIFELLQPIGQNLMVTPKEIDTFVEDVANVLANGLNVALHDAITMDDSSLYTH</sequence>
<evidence type="ECO:0000256" key="2">
    <source>
        <dbReference type="ARBA" id="ARBA00022801"/>
    </source>
</evidence>
<dbReference type="HAMAP" id="MF_00626">
    <property type="entry name" value="Germination_prot"/>
    <property type="match status" value="1"/>
</dbReference>
<evidence type="ECO:0000256" key="3">
    <source>
        <dbReference type="ARBA" id="ARBA00023145"/>
    </source>
</evidence>
<evidence type="ECO:0000313" key="6">
    <source>
        <dbReference type="Proteomes" id="UP000245634"/>
    </source>
</evidence>
<dbReference type="EC" id="3.4.24.78" evidence="4"/>
<comment type="similarity">
    <text evidence="4">Belongs to the peptidase A25 family.</text>
</comment>
<feature type="chain" id="PRO_5023244191" description="Germination protease" evidence="4">
    <location>
        <begin position="32"/>
        <end position="348"/>
    </location>
</feature>
<dbReference type="Gene3D" id="3.40.50.1450">
    <property type="entry name" value="HybD-like"/>
    <property type="match status" value="1"/>
</dbReference>
<dbReference type="Proteomes" id="UP000245634">
    <property type="component" value="Unassembled WGS sequence"/>
</dbReference>
<proteinExistence type="inferred from homology"/>
<keyword evidence="1 4" id="KW-0645">Protease</keyword>
<dbReference type="Pfam" id="PF03418">
    <property type="entry name" value="Peptidase_A25"/>
    <property type="match status" value="2"/>
</dbReference>